<gene>
    <name evidence="10" type="ORF">BVRB_021780</name>
</gene>
<dbReference type="PANTHER" id="PTHR12596">
    <property type="entry name" value="EXPORTIN 4,7-RELATED"/>
    <property type="match status" value="1"/>
</dbReference>
<evidence type="ECO:0000256" key="1">
    <source>
        <dbReference type="ARBA" id="ARBA00004123"/>
    </source>
</evidence>
<sequence>MSISAPTPQSTSVLSDHNSPQDESIQLSRLEDLADAFYNSQDQGARRQAHIALLPFTNSADCIPQCQFIIDHSRKPYALLLAASSLLRLLTQFWNAFSVDQTVEMRNYLLNYLAS</sequence>
<dbReference type="EMBL" id="KQ093671">
    <property type="protein sequence ID" value="KMS94401.1"/>
    <property type="molecule type" value="Genomic_DNA"/>
</dbReference>
<accession>A0A0J8B095</accession>
<dbReference type="AlphaFoldDB" id="A0A0J8B095"/>
<feature type="region of interest" description="Disordered" evidence="8">
    <location>
        <begin position="1"/>
        <end position="22"/>
    </location>
</feature>
<dbReference type="GO" id="GO:0006611">
    <property type="term" value="P:protein export from nucleus"/>
    <property type="evidence" value="ECO:0007669"/>
    <property type="project" value="TreeGrafter"/>
</dbReference>
<dbReference type="SUPFAM" id="SSF48371">
    <property type="entry name" value="ARM repeat"/>
    <property type="match status" value="1"/>
</dbReference>
<dbReference type="Gramene" id="KMS94401">
    <property type="protein sequence ID" value="KMS94401"/>
    <property type="gene ID" value="BVRB_021780"/>
</dbReference>
<comment type="subcellular location">
    <subcellularLocation>
        <location evidence="2">Cytoplasm</location>
    </subcellularLocation>
    <subcellularLocation>
        <location evidence="1">Nucleus</location>
    </subcellularLocation>
</comment>
<organism evidence="10 11">
    <name type="scientific">Beta vulgaris subsp. vulgaris</name>
    <name type="common">Beet</name>
    <dbReference type="NCBI Taxonomy" id="3555"/>
    <lineage>
        <taxon>Eukaryota</taxon>
        <taxon>Viridiplantae</taxon>
        <taxon>Streptophyta</taxon>
        <taxon>Embryophyta</taxon>
        <taxon>Tracheophyta</taxon>
        <taxon>Spermatophyta</taxon>
        <taxon>Magnoliopsida</taxon>
        <taxon>eudicotyledons</taxon>
        <taxon>Gunneridae</taxon>
        <taxon>Pentapetalae</taxon>
        <taxon>Caryophyllales</taxon>
        <taxon>Chenopodiaceae</taxon>
        <taxon>Betoideae</taxon>
        <taxon>Beta</taxon>
    </lineage>
</organism>
<evidence type="ECO:0000313" key="11">
    <source>
        <dbReference type="Proteomes" id="UP000035740"/>
    </source>
</evidence>
<keyword evidence="6" id="KW-0653">Protein transport</keyword>
<dbReference type="InterPro" id="IPR016024">
    <property type="entry name" value="ARM-type_fold"/>
</dbReference>
<evidence type="ECO:0000259" key="9">
    <source>
        <dbReference type="Pfam" id="PF03810"/>
    </source>
</evidence>
<protein>
    <recommendedName>
        <fullName evidence="9">Importin N-terminal domain-containing protein</fullName>
    </recommendedName>
</protein>
<evidence type="ECO:0000256" key="2">
    <source>
        <dbReference type="ARBA" id="ARBA00004496"/>
    </source>
</evidence>
<dbReference type="Proteomes" id="UP000035740">
    <property type="component" value="Unassembled WGS sequence"/>
</dbReference>
<name>A0A0J8B095_BETVV</name>
<proteinExistence type="inferred from homology"/>
<evidence type="ECO:0000256" key="7">
    <source>
        <dbReference type="ARBA" id="ARBA00023242"/>
    </source>
</evidence>
<dbReference type="OrthoDB" id="244158at2759"/>
<dbReference type="GO" id="GO:0031267">
    <property type="term" value="F:small GTPase binding"/>
    <property type="evidence" value="ECO:0007669"/>
    <property type="project" value="InterPro"/>
</dbReference>
<comment type="similarity">
    <text evidence="3">Belongs to the exportin family.</text>
</comment>
<dbReference type="Gene3D" id="1.25.10.10">
    <property type="entry name" value="Leucine-rich Repeat Variant"/>
    <property type="match status" value="1"/>
</dbReference>
<dbReference type="PANTHER" id="PTHR12596:SF2">
    <property type="entry name" value="EXPORTIN-7 ISOFORM X1"/>
    <property type="match status" value="1"/>
</dbReference>
<keyword evidence="11" id="KW-1185">Reference proteome</keyword>
<evidence type="ECO:0000256" key="6">
    <source>
        <dbReference type="ARBA" id="ARBA00022927"/>
    </source>
</evidence>
<reference evidence="10 11" key="1">
    <citation type="journal article" date="2014" name="Nature">
        <title>The genome of the recently domesticated crop plant sugar beet (Beta vulgaris).</title>
        <authorList>
            <person name="Dohm J.C."/>
            <person name="Minoche A.E."/>
            <person name="Holtgrawe D."/>
            <person name="Capella-Gutierrez S."/>
            <person name="Zakrzewski F."/>
            <person name="Tafer H."/>
            <person name="Rupp O."/>
            <person name="Sorensen T.R."/>
            <person name="Stracke R."/>
            <person name="Reinhardt R."/>
            <person name="Goesmann A."/>
            <person name="Kraft T."/>
            <person name="Schulz B."/>
            <person name="Stadler P.F."/>
            <person name="Schmidt T."/>
            <person name="Gabaldon T."/>
            <person name="Lehrach H."/>
            <person name="Weisshaar B."/>
            <person name="Himmelbauer H."/>
        </authorList>
    </citation>
    <scope>NUCLEOTIDE SEQUENCE [LARGE SCALE GENOMIC DNA]</scope>
    <source>
        <tissue evidence="10">Taproot</tissue>
    </source>
</reference>
<dbReference type="GO" id="GO:0005049">
    <property type="term" value="F:nuclear export signal receptor activity"/>
    <property type="evidence" value="ECO:0007669"/>
    <property type="project" value="InterPro"/>
</dbReference>
<dbReference type="InterPro" id="IPR044189">
    <property type="entry name" value="XPO4/7-like"/>
</dbReference>
<keyword evidence="5" id="KW-0963">Cytoplasm</keyword>
<evidence type="ECO:0000256" key="3">
    <source>
        <dbReference type="ARBA" id="ARBA00009466"/>
    </source>
</evidence>
<evidence type="ECO:0000256" key="8">
    <source>
        <dbReference type="SAM" id="MobiDB-lite"/>
    </source>
</evidence>
<feature type="domain" description="Importin N-terminal" evidence="9">
    <location>
        <begin position="52"/>
        <end position="115"/>
    </location>
</feature>
<dbReference type="InterPro" id="IPR011989">
    <property type="entry name" value="ARM-like"/>
</dbReference>
<evidence type="ECO:0000256" key="4">
    <source>
        <dbReference type="ARBA" id="ARBA00022448"/>
    </source>
</evidence>
<evidence type="ECO:0000256" key="5">
    <source>
        <dbReference type="ARBA" id="ARBA00022490"/>
    </source>
</evidence>
<dbReference type="GO" id="GO:0005737">
    <property type="term" value="C:cytoplasm"/>
    <property type="evidence" value="ECO:0007669"/>
    <property type="project" value="UniProtKB-SubCell"/>
</dbReference>
<dbReference type="InterPro" id="IPR001494">
    <property type="entry name" value="Importin-beta_N"/>
</dbReference>
<feature type="non-terminal residue" evidence="10">
    <location>
        <position position="115"/>
    </location>
</feature>
<dbReference type="GO" id="GO:0005643">
    <property type="term" value="C:nuclear pore"/>
    <property type="evidence" value="ECO:0007669"/>
    <property type="project" value="TreeGrafter"/>
</dbReference>
<evidence type="ECO:0000313" key="10">
    <source>
        <dbReference type="EMBL" id="KMS94401.1"/>
    </source>
</evidence>
<keyword evidence="7" id="KW-0539">Nucleus</keyword>
<keyword evidence="4" id="KW-0813">Transport</keyword>
<dbReference type="Pfam" id="PF03810">
    <property type="entry name" value="IBN_N"/>
    <property type="match status" value="1"/>
</dbReference>